<dbReference type="AlphaFoldDB" id="A0A853IB66"/>
<dbReference type="RefSeq" id="WP_180569092.1">
    <property type="nucleotide sequence ID" value="NZ_JACCKB010000020.1"/>
</dbReference>
<organism evidence="1 2">
    <name type="scientific">Spartinivicinus marinus</name>
    <dbReference type="NCBI Taxonomy" id="2994442"/>
    <lineage>
        <taxon>Bacteria</taxon>
        <taxon>Pseudomonadati</taxon>
        <taxon>Pseudomonadota</taxon>
        <taxon>Gammaproteobacteria</taxon>
        <taxon>Oceanospirillales</taxon>
        <taxon>Zooshikellaceae</taxon>
        <taxon>Spartinivicinus</taxon>
    </lineage>
</organism>
<dbReference type="EMBL" id="JACCKB010000020">
    <property type="protein sequence ID" value="NYZ67071.1"/>
    <property type="molecule type" value="Genomic_DNA"/>
</dbReference>
<name>A0A853IB66_9GAMM</name>
<comment type="caution">
    <text evidence="1">The sequence shown here is derived from an EMBL/GenBank/DDBJ whole genome shotgun (WGS) entry which is preliminary data.</text>
</comment>
<gene>
    <name evidence="1" type="ORF">H0A36_13710</name>
</gene>
<evidence type="ECO:0000313" key="2">
    <source>
        <dbReference type="Proteomes" id="UP000569732"/>
    </source>
</evidence>
<evidence type="ECO:0000313" key="1">
    <source>
        <dbReference type="EMBL" id="NYZ67071.1"/>
    </source>
</evidence>
<reference evidence="1 2" key="1">
    <citation type="submission" date="2020-07" db="EMBL/GenBank/DDBJ databases">
        <title>Endozoicomonas sp. nov., isolated from sediment.</title>
        <authorList>
            <person name="Gu T."/>
        </authorList>
    </citation>
    <scope>NUCLEOTIDE SEQUENCE [LARGE SCALE GENOMIC DNA]</scope>
    <source>
        <strain evidence="1 2">SM1973</strain>
    </source>
</reference>
<sequence>MQKLIVSTDFNGIVLFDPKVLEDFYGRKIVDGEDLFHRYMTTDEGNVVLKKGVIIPILAIDDAGYDIFIRTNTEKQCINKSNIVCQNGNYNLIIKKQAVICDLVVIKDWEYNTDWQWLDIEPGIYSVTINGFKQLNDEKNEIIAAGYEFVFTRENTSGNCSADIEKNMRVLGRE</sequence>
<protein>
    <submittedName>
        <fullName evidence="1">Uncharacterized protein</fullName>
    </submittedName>
</protein>
<accession>A0A853IB66</accession>
<proteinExistence type="predicted"/>
<keyword evidence="2" id="KW-1185">Reference proteome</keyword>
<dbReference type="Proteomes" id="UP000569732">
    <property type="component" value="Unassembled WGS sequence"/>
</dbReference>